<dbReference type="AlphaFoldDB" id="A0A4R5U5X8"/>
<accession>A0A4R5U5X8</accession>
<reference evidence="2 3" key="1">
    <citation type="submission" date="2019-03" db="EMBL/GenBank/DDBJ databases">
        <title>Luteimonas zhaokaii sp.nov., isolated from the rectal contents of Plateau pika in Yushu, Qinghai Province, China.</title>
        <authorList>
            <person name="Zhang G."/>
        </authorList>
    </citation>
    <scope>NUCLEOTIDE SEQUENCE [LARGE SCALE GENOMIC DNA]</scope>
    <source>
        <strain evidence="2 3">THG-MD21</strain>
    </source>
</reference>
<dbReference type="InterPro" id="IPR009739">
    <property type="entry name" value="LprI-like_N"/>
</dbReference>
<feature type="domain" description="Lysozyme inhibitor LprI-like N-terminal" evidence="1">
    <location>
        <begin position="81"/>
        <end position="172"/>
    </location>
</feature>
<dbReference type="EMBL" id="SMTG01000006">
    <property type="protein sequence ID" value="TDK29436.1"/>
    <property type="molecule type" value="Genomic_DNA"/>
</dbReference>
<dbReference type="Gene3D" id="1.20.1270.180">
    <property type="match status" value="1"/>
</dbReference>
<organism evidence="2 3">
    <name type="scientific">Luteimonas terrae</name>
    <dbReference type="NCBI Taxonomy" id="1530191"/>
    <lineage>
        <taxon>Bacteria</taxon>
        <taxon>Pseudomonadati</taxon>
        <taxon>Pseudomonadota</taxon>
        <taxon>Gammaproteobacteria</taxon>
        <taxon>Lysobacterales</taxon>
        <taxon>Lysobacteraceae</taxon>
        <taxon>Luteimonas</taxon>
    </lineage>
</organism>
<evidence type="ECO:0000259" key="1">
    <source>
        <dbReference type="Pfam" id="PF07007"/>
    </source>
</evidence>
<keyword evidence="3" id="KW-1185">Reference proteome</keyword>
<dbReference type="Proteomes" id="UP000295543">
    <property type="component" value="Unassembled WGS sequence"/>
</dbReference>
<dbReference type="Pfam" id="PF07007">
    <property type="entry name" value="LprI"/>
    <property type="match status" value="1"/>
</dbReference>
<evidence type="ECO:0000313" key="3">
    <source>
        <dbReference type="Proteomes" id="UP000295543"/>
    </source>
</evidence>
<sequence length="177" mass="19648">MRTCATCCATCSTTPGSMPEHRAHVHVDGRRRAHTARIQSLRGHRMSRPVRTVFPMLLLAIAAIPSAHAAADEASAGFTRCMEAAEGVTVDMLNCIDAETVLQDARLNSEYRRTLATLTQERQAQLRAVQRVWVQFRDANCSFLADPDGGTLHTVLSVDCRRRMTTERASELADLRR</sequence>
<name>A0A4R5U5X8_9GAMM</name>
<dbReference type="PANTHER" id="PTHR39176:SF1">
    <property type="entry name" value="PERIPLASMIC PROTEIN"/>
    <property type="match status" value="1"/>
</dbReference>
<protein>
    <submittedName>
        <fullName evidence="2">DUF1311 domain-containing protein</fullName>
    </submittedName>
</protein>
<proteinExistence type="predicted"/>
<dbReference type="OrthoDB" id="7340239at2"/>
<evidence type="ECO:0000313" key="2">
    <source>
        <dbReference type="EMBL" id="TDK29436.1"/>
    </source>
</evidence>
<dbReference type="PANTHER" id="PTHR39176">
    <property type="entry name" value="PERIPLASMIC PROTEIN-RELATED"/>
    <property type="match status" value="1"/>
</dbReference>
<comment type="caution">
    <text evidence="2">The sequence shown here is derived from an EMBL/GenBank/DDBJ whole genome shotgun (WGS) entry which is preliminary data.</text>
</comment>
<gene>
    <name evidence="2" type="ORF">E2F49_13725</name>
</gene>